<organism evidence="3 4">
    <name type="scientific">Rhynchophorus ferrugineus</name>
    <name type="common">Red palm weevil</name>
    <name type="synonym">Curculio ferrugineus</name>
    <dbReference type="NCBI Taxonomy" id="354439"/>
    <lineage>
        <taxon>Eukaryota</taxon>
        <taxon>Metazoa</taxon>
        <taxon>Ecdysozoa</taxon>
        <taxon>Arthropoda</taxon>
        <taxon>Hexapoda</taxon>
        <taxon>Insecta</taxon>
        <taxon>Pterygota</taxon>
        <taxon>Neoptera</taxon>
        <taxon>Endopterygota</taxon>
        <taxon>Coleoptera</taxon>
        <taxon>Polyphaga</taxon>
        <taxon>Cucujiformia</taxon>
        <taxon>Curculionidae</taxon>
        <taxon>Dryophthorinae</taxon>
        <taxon>Rhynchophorus</taxon>
    </lineage>
</organism>
<dbReference type="InterPro" id="IPR001007">
    <property type="entry name" value="VWF_dom"/>
</dbReference>
<keyword evidence="4" id="KW-1185">Reference proteome</keyword>
<dbReference type="OrthoDB" id="365605at2759"/>
<evidence type="ECO:0000313" key="3">
    <source>
        <dbReference type="EMBL" id="KAF7278205.1"/>
    </source>
</evidence>
<reference evidence="3" key="1">
    <citation type="submission" date="2020-08" db="EMBL/GenBank/DDBJ databases">
        <title>Genome sequencing and assembly of the red palm weevil Rhynchophorus ferrugineus.</title>
        <authorList>
            <person name="Dias G.B."/>
            <person name="Bergman C.M."/>
            <person name="Manee M."/>
        </authorList>
    </citation>
    <scope>NUCLEOTIDE SEQUENCE</scope>
    <source>
        <strain evidence="3">AA-2017</strain>
        <tissue evidence="3">Whole larva</tissue>
    </source>
</reference>
<dbReference type="Proteomes" id="UP000625711">
    <property type="component" value="Unassembled WGS sequence"/>
</dbReference>
<protein>
    <recommendedName>
        <fullName evidence="2">VWFC domain-containing protein</fullName>
    </recommendedName>
</protein>
<comment type="caution">
    <text evidence="3">The sequence shown here is derived from an EMBL/GenBank/DDBJ whole genome shotgun (WGS) entry which is preliminary data.</text>
</comment>
<feature type="chain" id="PRO_5032423111" description="VWFC domain-containing protein" evidence="1">
    <location>
        <begin position="19"/>
        <end position="272"/>
    </location>
</feature>
<proteinExistence type="predicted"/>
<sequence length="272" mass="30609">METFSYVFAFSMFWLASAQNCDNKGILIYKDIECKPVTENGGCPTSFDCDFARPRSGCLFKGKVYNEREKIPYDLTYSSCNAGCYCRGSSILCAVLDCPEFLRIAHPGCYNKYELGKCCAVGNICGGEASSKKCQVEGKAYKAGQRFYPNDRCLDCVCHENFDGTYDEKTCKTRNCASELYNADKIRERCAPAYLKFDKGDSALCCPNEWICPEPTDRFEIIKQENSTGSCYFGSKIVPVGHGFKKEIYKYDAQWKIVCECSVPPLLTCKEL</sequence>
<evidence type="ECO:0000256" key="1">
    <source>
        <dbReference type="SAM" id="SignalP"/>
    </source>
</evidence>
<evidence type="ECO:0000313" key="4">
    <source>
        <dbReference type="Proteomes" id="UP000625711"/>
    </source>
</evidence>
<dbReference type="EMBL" id="JAACXV010000405">
    <property type="protein sequence ID" value="KAF7278205.1"/>
    <property type="molecule type" value="Genomic_DNA"/>
</dbReference>
<evidence type="ECO:0000259" key="2">
    <source>
        <dbReference type="PROSITE" id="PS50184"/>
    </source>
</evidence>
<accession>A0A834MFR9</accession>
<name>A0A834MFR9_RHYFE</name>
<feature type="signal peptide" evidence="1">
    <location>
        <begin position="1"/>
        <end position="18"/>
    </location>
</feature>
<keyword evidence="1" id="KW-0732">Signal</keyword>
<dbReference type="PROSITE" id="PS50184">
    <property type="entry name" value="VWFC_2"/>
    <property type="match status" value="1"/>
</dbReference>
<dbReference type="AlphaFoldDB" id="A0A834MFR9"/>
<gene>
    <name evidence="3" type="ORF">GWI33_008699</name>
</gene>
<feature type="domain" description="VWFC" evidence="2">
    <location>
        <begin position="132"/>
        <end position="213"/>
    </location>
</feature>